<organism evidence="1 2">
    <name type="scientific">Croceibacterium xixiisoli</name>
    <dbReference type="NCBI Taxonomy" id="1476466"/>
    <lineage>
        <taxon>Bacteria</taxon>
        <taxon>Pseudomonadati</taxon>
        <taxon>Pseudomonadota</taxon>
        <taxon>Alphaproteobacteria</taxon>
        <taxon>Sphingomonadales</taxon>
        <taxon>Erythrobacteraceae</taxon>
        <taxon>Croceibacterium</taxon>
    </lineage>
</organism>
<comment type="caution">
    <text evidence="1">The sequence shown here is derived from an EMBL/GenBank/DDBJ whole genome shotgun (WGS) entry which is preliminary data.</text>
</comment>
<keyword evidence="2" id="KW-1185">Reference proteome</keyword>
<sequence length="52" mass="6146">MEWLLFILAAIAVWMFMSYSRLRRLVEYVKRCHANIAAVLRCPLRPHGPQAF</sequence>
<gene>
    <name evidence="1" type="ORF">GRI97_14025</name>
</gene>
<dbReference type="RefSeq" id="WP_161391841.1">
    <property type="nucleotide sequence ID" value="NZ_JBHSCP010000002.1"/>
</dbReference>
<dbReference type="OrthoDB" id="9804152at2"/>
<protein>
    <submittedName>
        <fullName evidence="1">Uncharacterized protein</fullName>
    </submittedName>
</protein>
<proteinExistence type="predicted"/>
<dbReference type="EMBL" id="WTYJ01000003">
    <property type="protein sequence ID" value="MXP00106.1"/>
    <property type="molecule type" value="Genomic_DNA"/>
</dbReference>
<evidence type="ECO:0000313" key="1">
    <source>
        <dbReference type="EMBL" id="MXP00106.1"/>
    </source>
</evidence>
<accession>A0A6I4TV66</accession>
<name>A0A6I4TV66_9SPHN</name>
<dbReference type="Proteomes" id="UP000469430">
    <property type="component" value="Unassembled WGS sequence"/>
</dbReference>
<reference evidence="1 2" key="1">
    <citation type="submission" date="2019-12" db="EMBL/GenBank/DDBJ databases">
        <title>Genomic-based taxomic classification of the family Erythrobacteraceae.</title>
        <authorList>
            <person name="Xu L."/>
        </authorList>
    </citation>
    <scope>NUCLEOTIDE SEQUENCE [LARGE SCALE GENOMIC DNA]</scope>
    <source>
        <strain evidence="1 2">S36</strain>
    </source>
</reference>
<evidence type="ECO:0000313" key="2">
    <source>
        <dbReference type="Proteomes" id="UP000469430"/>
    </source>
</evidence>
<dbReference type="AlphaFoldDB" id="A0A6I4TV66"/>